<gene>
    <name evidence="1" type="ORF">R1flu_009888</name>
</gene>
<dbReference type="AlphaFoldDB" id="A0ABD1Z3R5"/>
<keyword evidence="2" id="KW-1185">Reference proteome</keyword>
<evidence type="ECO:0000313" key="1">
    <source>
        <dbReference type="EMBL" id="KAL2642301.1"/>
    </source>
</evidence>
<reference evidence="1 2" key="1">
    <citation type="submission" date="2024-09" db="EMBL/GenBank/DDBJ databases">
        <title>Chromosome-scale assembly of Riccia fluitans.</title>
        <authorList>
            <person name="Paukszto L."/>
            <person name="Sawicki J."/>
            <person name="Karawczyk K."/>
            <person name="Piernik-Szablinska J."/>
            <person name="Szczecinska M."/>
            <person name="Mazdziarz M."/>
        </authorList>
    </citation>
    <scope>NUCLEOTIDE SEQUENCE [LARGE SCALE GENOMIC DNA]</scope>
    <source>
        <strain evidence="1">Rf_01</strain>
        <tissue evidence="1">Aerial parts of the thallus</tissue>
    </source>
</reference>
<dbReference type="Proteomes" id="UP001605036">
    <property type="component" value="Unassembled WGS sequence"/>
</dbReference>
<evidence type="ECO:0000313" key="2">
    <source>
        <dbReference type="Proteomes" id="UP001605036"/>
    </source>
</evidence>
<accession>A0ABD1Z3R5</accession>
<name>A0ABD1Z3R5_9MARC</name>
<dbReference type="EMBL" id="JBHFFA010000002">
    <property type="protein sequence ID" value="KAL2642301.1"/>
    <property type="molecule type" value="Genomic_DNA"/>
</dbReference>
<proteinExistence type="predicted"/>
<organism evidence="1 2">
    <name type="scientific">Riccia fluitans</name>
    <dbReference type="NCBI Taxonomy" id="41844"/>
    <lineage>
        <taxon>Eukaryota</taxon>
        <taxon>Viridiplantae</taxon>
        <taxon>Streptophyta</taxon>
        <taxon>Embryophyta</taxon>
        <taxon>Marchantiophyta</taxon>
        <taxon>Marchantiopsida</taxon>
        <taxon>Marchantiidae</taxon>
        <taxon>Marchantiales</taxon>
        <taxon>Ricciaceae</taxon>
        <taxon>Riccia</taxon>
    </lineage>
</organism>
<protein>
    <submittedName>
        <fullName evidence="1">Uncharacterized protein</fullName>
    </submittedName>
</protein>
<sequence>MRRRIRINSIAKRRSKPFFAGVVMDGTLFSVMSTSERSNAVPIGREEEDIGASVRDSSRTIVRITQSTRRPLFRTLL</sequence>
<comment type="caution">
    <text evidence="1">The sequence shown here is derived from an EMBL/GenBank/DDBJ whole genome shotgun (WGS) entry which is preliminary data.</text>
</comment>